<evidence type="ECO:0000256" key="2">
    <source>
        <dbReference type="SAM" id="MobiDB-lite"/>
    </source>
</evidence>
<reference evidence="3" key="1">
    <citation type="submission" date="2025-08" db="UniProtKB">
        <authorList>
            <consortium name="Ensembl"/>
        </authorList>
    </citation>
    <scope>IDENTIFICATION</scope>
</reference>
<dbReference type="PROSITE" id="PS00107">
    <property type="entry name" value="PROTEIN_KINASE_ATP"/>
    <property type="match status" value="1"/>
</dbReference>
<dbReference type="GO" id="GO:0005524">
    <property type="term" value="F:ATP binding"/>
    <property type="evidence" value="ECO:0007669"/>
    <property type="project" value="UniProtKB-UniRule"/>
</dbReference>
<protein>
    <submittedName>
        <fullName evidence="3">Uncharacterized protein</fullName>
    </submittedName>
</protein>
<evidence type="ECO:0000256" key="1">
    <source>
        <dbReference type="PROSITE-ProRule" id="PRU10141"/>
    </source>
</evidence>
<proteinExistence type="predicted"/>
<dbReference type="Ensembl" id="ENSEBUT00000003429.1">
    <property type="protein sequence ID" value="ENSEBUP00000003065.1"/>
    <property type="gene ID" value="ENSEBUG00000002273.1"/>
</dbReference>
<dbReference type="Proteomes" id="UP000694388">
    <property type="component" value="Unplaced"/>
</dbReference>
<keyword evidence="1" id="KW-0067">ATP-binding</keyword>
<accession>A0A8C4NIT1</accession>
<evidence type="ECO:0000313" key="3">
    <source>
        <dbReference type="Ensembl" id="ENSEBUP00000003065.1"/>
    </source>
</evidence>
<dbReference type="AlphaFoldDB" id="A0A8C4NIT1"/>
<dbReference type="InterPro" id="IPR017441">
    <property type="entry name" value="Protein_kinase_ATP_BS"/>
</dbReference>
<reference evidence="3" key="2">
    <citation type="submission" date="2025-09" db="UniProtKB">
        <authorList>
            <consortium name="Ensembl"/>
        </authorList>
    </citation>
    <scope>IDENTIFICATION</scope>
</reference>
<evidence type="ECO:0000313" key="4">
    <source>
        <dbReference type="Proteomes" id="UP000694388"/>
    </source>
</evidence>
<keyword evidence="1" id="KW-0547">Nucleotide-binding</keyword>
<name>A0A8C4NIT1_EPTBU</name>
<dbReference type="GeneTree" id="ENSGT00940000159154"/>
<feature type="binding site" evidence="1">
    <location>
        <position position="578"/>
    </location>
    <ligand>
        <name>ATP</name>
        <dbReference type="ChEBI" id="CHEBI:30616"/>
    </ligand>
</feature>
<organism evidence="3 4">
    <name type="scientific">Eptatretus burgeri</name>
    <name type="common">Inshore hagfish</name>
    <dbReference type="NCBI Taxonomy" id="7764"/>
    <lineage>
        <taxon>Eukaryota</taxon>
        <taxon>Metazoa</taxon>
        <taxon>Chordata</taxon>
        <taxon>Craniata</taxon>
        <taxon>Vertebrata</taxon>
        <taxon>Cyclostomata</taxon>
        <taxon>Myxini</taxon>
        <taxon>Myxiniformes</taxon>
        <taxon>Myxinidae</taxon>
        <taxon>Eptatretinae</taxon>
        <taxon>Eptatretus</taxon>
    </lineage>
</organism>
<keyword evidence="4" id="KW-1185">Reference proteome</keyword>
<feature type="region of interest" description="Disordered" evidence="2">
    <location>
        <begin position="265"/>
        <end position="300"/>
    </location>
</feature>
<dbReference type="Gene3D" id="3.30.200.20">
    <property type="entry name" value="Phosphorylase Kinase, domain 1"/>
    <property type="match status" value="1"/>
</dbReference>
<sequence length="592" mass="63882">MVGRLSRRLILSAARMLAPVPPVFLRLATMLKQPSVGPSTRLRLRLLEVAVEMDIEGAAEVLGCIDGSKGGDGEQQAAALVTSLSQKIQTDMTEKASDTSGKTVLVAFRRPSSLHDASRDMQAKTRRLGQYFPVSPLNREGAVSSIQTPATTISTTESKLAGLSIEDASDSTNPNGIALNLGFPTSSQPGKNRGIWVQCEASAECDPPPLLTQNRITSCIPLHRPKASRPWGDFIGSTDKAVDQICNSIHPQRKSADLERILVRPSLPQRKSTDLDLRPSSFERPNHDAVGINGDKVSGSGVENSSLIPKHEVFDNPPTTCTSGLGTSTCRHIPEPRQVNLESNSEQAPERNRKIKESETVTMRLATPATLYQKSPSQGDIEESRVQGLPPKARDMLCRPPMTLDLKPNHNNQGNDGIPTPIEERRRQLGSCLDIISSTEDLMDGLSCDPAVTFSSEVAVASPGRPGAPTDSYREDVQRNEQCMEKMAAEEEEALLVAMANSASQDALPVIPQLQVSSGTDVILLQPNTVDAGSGHPQAVMAYFEGIEWLRGQQIGLGAFSRCFQAQDAGTGTLFAVKQVCTCTWNTILLHG</sequence>